<evidence type="ECO:0000313" key="4">
    <source>
        <dbReference type="Proteomes" id="UP000002008"/>
    </source>
</evidence>
<dbReference type="SMART" id="SM00710">
    <property type="entry name" value="PbH1"/>
    <property type="match status" value="9"/>
</dbReference>
<feature type="domain" description="Right handed beta helix" evidence="2">
    <location>
        <begin position="244"/>
        <end position="401"/>
    </location>
</feature>
<dbReference type="InterPro" id="IPR011050">
    <property type="entry name" value="Pectin_lyase_fold/virulence"/>
</dbReference>
<evidence type="ECO:0000313" key="3">
    <source>
        <dbReference type="EMBL" id="ABY33641.1"/>
    </source>
</evidence>
<feature type="domain" description="Right handed beta helix" evidence="2">
    <location>
        <begin position="423"/>
        <end position="584"/>
    </location>
</feature>
<evidence type="ECO:0008006" key="5">
    <source>
        <dbReference type="Google" id="ProtNLM"/>
    </source>
</evidence>
<dbReference type="InParanoid" id="A9WDN5"/>
<dbReference type="HOGENOM" id="CLU_284242_0_0_0"/>
<dbReference type="Pfam" id="PF10633">
    <property type="entry name" value="NPCBM_assoc"/>
    <property type="match status" value="1"/>
</dbReference>
<dbReference type="InterPro" id="IPR012334">
    <property type="entry name" value="Pectin_lyas_fold"/>
</dbReference>
<evidence type="ECO:0000259" key="1">
    <source>
        <dbReference type="Pfam" id="PF10633"/>
    </source>
</evidence>
<protein>
    <recommendedName>
        <fullName evidence="5">Right handed beta helix domain-containing protein</fullName>
    </recommendedName>
</protein>
<dbReference type="eggNOG" id="COG1470">
    <property type="taxonomic scope" value="Bacteria"/>
</dbReference>
<dbReference type="Gene3D" id="2.160.20.10">
    <property type="entry name" value="Single-stranded right-handed beta-helix, Pectin lyase-like"/>
    <property type="match status" value="2"/>
</dbReference>
<sequence length="1093" mass="111935">MPARNRGSGIYISSSGNTVRNCSIGLTLDGSVPPDTLRNRNGIVISGSAAGNNQIGAANQPNTIAGNTVNGIVISNASDNRIQGNRIGVLFTTATVVRPNGGFGVQILSDTTIDPNGRAERNLIGGTENSERNIIGGNGLSGVLISGSRTLTTTIASNLIGVNLEAETGLGNNGDGVRIEDGAQATRIGSTNQTQPLVIGGNSGAGIRIHANGGAAPSNTTIDGYVVVGLSRSGINARPNTQGGIYLTESAGTTTIGSSATTLRIGWNGGPGIWIGPGISDVTITNAFVGALPGGILAANNGGVAINGATNVTMTASTVAANTAYDLQIANASNVSLDGNLIGLHADGRSVAGSVTAGISVTNSTNVTIGNTTGNVIAAANGPGIDISGSSSVSITVRANILGLRRDTTGDAYSVAAAHAGPAIRITDAAQISVAGNVIGGNGSAAGIELTNVQSATLTQNQIGWINDPGGGTTPLARPAGVGIALTNVTTATLSGNLLRLNTDDGVRLTDSSAVIIDNANAIEENGGDGVQVGGNSRNVRITGNRIRANTGYAVLVTDTAQRVGITQNQMAANSAGGIHLANTTLYSGTGADPDQSLNRPNHSIDPPFDIQVSQDGIITGRVFTSTAEREEDLVPVSACAGCTIQVYSPNPDLPSADGQGWQQLQVVVNGNTRADINQVSASGVFNAQMLDAPATYRQLIFAATDQFGNTSPFHIFTPTVDLRLIPLDPVQQSAAPGSSISYRLQLENHGTLQINRIRLSTSGTLSGWTVATDPAERFSLPPGGTRQITITLTLPTGTHPSIQVPITDTTTLSLTAPAMSAITQTLRTEVQALPVLAASPLTGAATVLPSDSYIYRHQITNNGNVTVPIDISATTADLVGLDTYNTTVLTPSVTLAPGASTEIAVRITVPTGAQTTTPSGNPVRATTVITATPRGFGSQAITMTDTTTVGLRYAAELRSSYEQDVRAGREVVFLHTLRNTSNGRATFQLNFAASRGSTLIAFESATSGVTISGNRVTLDNIADSGKINQIVLRVRVQISELILPGSRETLRIWVSIPDTTEPLSGAEVQDVAVVRDSSGVLVPAIWVPLVMN</sequence>
<proteinExistence type="predicted"/>
<dbReference type="STRING" id="324602.Caur_0391"/>
<feature type="domain" description="Alpha-galactosidase NEW3" evidence="1">
    <location>
        <begin position="736"/>
        <end position="802"/>
    </location>
</feature>
<dbReference type="InterPro" id="IPR039448">
    <property type="entry name" value="Beta_helix"/>
</dbReference>
<dbReference type="Proteomes" id="UP000002008">
    <property type="component" value="Chromosome"/>
</dbReference>
<keyword evidence="4" id="KW-1185">Reference proteome</keyword>
<dbReference type="InterPro" id="IPR006626">
    <property type="entry name" value="PbH1"/>
</dbReference>
<dbReference type="SUPFAM" id="SSF51126">
    <property type="entry name" value="Pectin lyase-like"/>
    <property type="match status" value="1"/>
</dbReference>
<dbReference type="EMBL" id="CP000909">
    <property type="protein sequence ID" value="ABY33641.1"/>
    <property type="molecule type" value="Genomic_DNA"/>
</dbReference>
<dbReference type="Pfam" id="PF13229">
    <property type="entry name" value="Beta_helix"/>
    <property type="match status" value="2"/>
</dbReference>
<dbReference type="KEGG" id="cau:Caur_0391"/>
<organism evidence="3 4">
    <name type="scientific">Chloroflexus aurantiacus (strain ATCC 29366 / DSM 635 / J-10-fl)</name>
    <dbReference type="NCBI Taxonomy" id="324602"/>
    <lineage>
        <taxon>Bacteria</taxon>
        <taxon>Bacillati</taxon>
        <taxon>Chloroflexota</taxon>
        <taxon>Chloroflexia</taxon>
        <taxon>Chloroflexales</taxon>
        <taxon>Chloroflexineae</taxon>
        <taxon>Chloroflexaceae</taxon>
        <taxon>Chloroflexus</taxon>
    </lineage>
</organism>
<name>A9WDN5_CHLAA</name>
<gene>
    <name evidence="3" type="ordered locus">Caur_0391</name>
</gene>
<evidence type="ECO:0000259" key="2">
    <source>
        <dbReference type="Pfam" id="PF13229"/>
    </source>
</evidence>
<reference evidence="4" key="1">
    <citation type="journal article" date="2011" name="BMC Genomics">
        <title>Complete genome sequence of the filamentous anoxygenic phototrophic bacterium Chloroflexus aurantiacus.</title>
        <authorList>
            <person name="Tang K.H."/>
            <person name="Barry K."/>
            <person name="Chertkov O."/>
            <person name="Dalin E."/>
            <person name="Han C.S."/>
            <person name="Hauser L.J."/>
            <person name="Honchak B.M."/>
            <person name="Karbach L.E."/>
            <person name="Land M.L."/>
            <person name="Lapidus A."/>
            <person name="Larimer F.W."/>
            <person name="Mikhailova N."/>
            <person name="Pitluck S."/>
            <person name="Pierson B.K."/>
            <person name="Blankenship R.E."/>
        </authorList>
    </citation>
    <scope>NUCLEOTIDE SEQUENCE [LARGE SCALE GENOMIC DNA]</scope>
    <source>
        <strain evidence="4">ATCC 29366 / DSM 635 / J-10-fl</strain>
    </source>
</reference>
<accession>A9WDN5</accession>
<dbReference type="EnsemblBacteria" id="ABY33641">
    <property type="protein sequence ID" value="ABY33641"/>
    <property type="gene ID" value="Caur_0391"/>
</dbReference>
<dbReference type="RefSeq" id="WP_012256297.1">
    <property type="nucleotide sequence ID" value="NC_010175.1"/>
</dbReference>
<dbReference type="InterPro" id="IPR018905">
    <property type="entry name" value="A-galactase_NEW3"/>
</dbReference>
<dbReference type="AlphaFoldDB" id="A9WDN5"/>
<dbReference type="PATRIC" id="fig|324602.8.peg.444"/>